<protein>
    <submittedName>
        <fullName evidence="1">Uncharacterized protein</fullName>
    </submittedName>
</protein>
<dbReference type="EMBL" id="BOQT01000002">
    <property type="protein sequence ID" value="GIN19841.1"/>
    <property type="molecule type" value="Genomic_DNA"/>
</dbReference>
<accession>A0ABQ4K2H6</accession>
<reference evidence="1 2" key="1">
    <citation type="submission" date="2021-03" db="EMBL/GenBank/DDBJ databases">
        <title>Antimicrobial resistance genes in bacteria isolated from Japanese honey, and their potential for conferring macrolide and lincosamide resistance in the American foulbrood pathogen Paenibacillus larvae.</title>
        <authorList>
            <person name="Okamoto M."/>
            <person name="Kumagai M."/>
            <person name="Kanamori H."/>
            <person name="Takamatsu D."/>
        </authorList>
    </citation>
    <scope>NUCLEOTIDE SEQUENCE [LARGE SCALE GENOMIC DNA]</scope>
    <source>
        <strain evidence="1 2">J1TS3</strain>
    </source>
</reference>
<name>A0ABQ4K2H6_9BACI</name>
<evidence type="ECO:0000313" key="1">
    <source>
        <dbReference type="EMBL" id="GIN19841.1"/>
    </source>
</evidence>
<dbReference type="Proteomes" id="UP000680279">
    <property type="component" value="Unassembled WGS sequence"/>
</dbReference>
<dbReference type="RefSeq" id="WP_169509217.1">
    <property type="nucleotide sequence ID" value="NZ_BOQT01000002.1"/>
</dbReference>
<gene>
    <name evidence="1" type="ORF">J1TS3_09750</name>
</gene>
<evidence type="ECO:0000313" key="2">
    <source>
        <dbReference type="Proteomes" id="UP000680279"/>
    </source>
</evidence>
<organism evidence="1 2">
    <name type="scientific">Siminovitchia fordii</name>
    <dbReference type="NCBI Taxonomy" id="254759"/>
    <lineage>
        <taxon>Bacteria</taxon>
        <taxon>Bacillati</taxon>
        <taxon>Bacillota</taxon>
        <taxon>Bacilli</taxon>
        <taxon>Bacillales</taxon>
        <taxon>Bacillaceae</taxon>
        <taxon>Siminovitchia</taxon>
    </lineage>
</organism>
<sequence length="48" mass="5506">MNLQANALEHGEFIPNKQPIQKVGIIGEVFPSKKDLSNNLTPKRYYTY</sequence>
<proteinExistence type="predicted"/>
<comment type="caution">
    <text evidence="1">The sequence shown here is derived from an EMBL/GenBank/DDBJ whole genome shotgun (WGS) entry which is preliminary data.</text>
</comment>
<keyword evidence="2" id="KW-1185">Reference proteome</keyword>